<dbReference type="InterPro" id="IPR014777">
    <property type="entry name" value="4pyrrole_Mease_sub1"/>
</dbReference>
<evidence type="ECO:0000313" key="18">
    <source>
        <dbReference type="EMBL" id="GGC73447.1"/>
    </source>
</evidence>
<keyword evidence="19" id="KW-1185">Reference proteome</keyword>
<keyword evidence="4 15" id="KW-0489">Methyltransferase</keyword>
<dbReference type="SUPFAM" id="SSF53790">
    <property type="entry name" value="Tetrapyrrole methylase"/>
    <property type="match status" value="1"/>
</dbReference>
<keyword evidence="6" id="KW-0949">S-adenosyl-L-methionine</keyword>
<evidence type="ECO:0000256" key="10">
    <source>
        <dbReference type="ARBA" id="ARBA00023244"/>
    </source>
</evidence>
<dbReference type="RefSeq" id="WP_188610455.1">
    <property type="nucleotide sequence ID" value="NZ_BMGG01000006.1"/>
</dbReference>
<dbReference type="Gene3D" id="3.30.950.10">
    <property type="entry name" value="Methyltransferase, Cobalt-precorrin-4 Transmethylase, Domain 2"/>
    <property type="match status" value="1"/>
</dbReference>
<evidence type="ECO:0000256" key="14">
    <source>
        <dbReference type="PIRSR" id="PIRSR036426-1"/>
    </source>
</evidence>
<dbReference type="GO" id="GO:0051287">
    <property type="term" value="F:NAD binding"/>
    <property type="evidence" value="ECO:0007669"/>
    <property type="project" value="InterPro"/>
</dbReference>
<evidence type="ECO:0000313" key="19">
    <source>
        <dbReference type="Proteomes" id="UP000637002"/>
    </source>
</evidence>
<dbReference type="Proteomes" id="UP000637002">
    <property type="component" value="Unassembled WGS sequence"/>
</dbReference>
<feature type="region of interest" description="Disordered" evidence="16">
    <location>
        <begin position="214"/>
        <end position="242"/>
    </location>
</feature>
<accession>A0A916UII9</accession>
<reference evidence="18" key="2">
    <citation type="submission" date="2020-09" db="EMBL/GenBank/DDBJ databases">
        <authorList>
            <person name="Sun Q."/>
            <person name="Zhou Y."/>
        </authorList>
    </citation>
    <scope>NUCLEOTIDE SEQUENCE</scope>
    <source>
        <strain evidence="18">CGMCC 1.12919</strain>
    </source>
</reference>
<dbReference type="AlphaFoldDB" id="A0A916UII9"/>
<evidence type="ECO:0000256" key="11">
    <source>
        <dbReference type="ARBA" id="ARBA00023268"/>
    </source>
</evidence>
<evidence type="ECO:0000259" key="17">
    <source>
        <dbReference type="Pfam" id="PF00590"/>
    </source>
</evidence>
<dbReference type="InterPro" id="IPR012409">
    <property type="entry name" value="Sirohaem_synth"/>
</dbReference>
<keyword evidence="11" id="KW-0511">Multifunctional enzyme</keyword>
<evidence type="ECO:0000256" key="6">
    <source>
        <dbReference type="ARBA" id="ARBA00022691"/>
    </source>
</evidence>
<dbReference type="InterPro" id="IPR000878">
    <property type="entry name" value="4pyrrol_Mease"/>
</dbReference>
<comment type="pathway">
    <text evidence="12">Porphyrin-containing compound metabolism; siroheme biosynthesis; precorrin-2 from uroporphyrinogen III: step 1/1.</text>
</comment>
<dbReference type="SUPFAM" id="SSF75615">
    <property type="entry name" value="Siroheme synthase middle domains-like"/>
    <property type="match status" value="1"/>
</dbReference>
<dbReference type="InterPro" id="IPR003043">
    <property type="entry name" value="Uropor_MeTrfase_CS"/>
</dbReference>
<dbReference type="FunFam" id="3.40.1010.10:FF:000001">
    <property type="entry name" value="Siroheme synthase"/>
    <property type="match status" value="1"/>
</dbReference>
<dbReference type="InterPro" id="IPR050161">
    <property type="entry name" value="Siro_Cobalamin_biosynth"/>
</dbReference>
<name>A0A916UII9_9HYPH</name>
<comment type="caution">
    <text evidence="18">The sequence shown here is derived from an EMBL/GenBank/DDBJ whole genome shotgun (WGS) entry which is preliminary data.</text>
</comment>
<dbReference type="NCBIfam" id="TIGR01469">
    <property type="entry name" value="cobA_cysG_Cterm"/>
    <property type="match status" value="1"/>
</dbReference>
<dbReference type="GO" id="GO:0043115">
    <property type="term" value="F:precorrin-2 dehydrogenase activity"/>
    <property type="evidence" value="ECO:0007669"/>
    <property type="project" value="UniProtKB-EC"/>
</dbReference>
<evidence type="ECO:0000256" key="16">
    <source>
        <dbReference type="SAM" id="MobiDB-lite"/>
    </source>
</evidence>
<dbReference type="Gene3D" id="3.40.1010.10">
    <property type="entry name" value="Cobalt-precorrin-4 Transmethylase, Domain 1"/>
    <property type="match status" value="1"/>
</dbReference>
<evidence type="ECO:0000256" key="4">
    <source>
        <dbReference type="ARBA" id="ARBA00022603"/>
    </source>
</evidence>
<dbReference type="SUPFAM" id="SSF51735">
    <property type="entry name" value="NAD(P)-binding Rossmann-fold domains"/>
    <property type="match status" value="1"/>
</dbReference>
<keyword evidence="9" id="KW-0456">Lyase</keyword>
<dbReference type="NCBIfam" id="TIGR01470">
    <property type="entry name" value="cysG_Nterm"/>
    <property type="match status" value="1"/>
</dbReference>
<organism evidence="18 19">
    <name type="scientific">Chelatococcus reniformis</name>
    <dbReference type="NCBI Taxonomy" id="1494448"/>
    <lineage>
        <taxon>Bacteria</taxon>
        <taxon>Pseudomonadati</taxon>
        <taxon>Pseudomonadota</taxon>
        <taxon>Alphaproteobacteria</taxon>
        <taxon>Hyphomicrobiales</taxon>
        <taxon>Chelatococcaceae</taxon>
        <taxon>Chelatococcus</taxon>
    </lineage>
</organism>
<dbReference type="InterPro" id="IPR035996">
    <property type="entry name" value="4pyrrol_Methylase_sf"/>
</dbReference>
<feature type="active site" description="Proton acceptor" evidence="14">
    <location>
        <position position="275"/>
    </location>
</feature>
<keyword evidence="10" id="KW-0627">Porphyrin biosynthesis</keyword>
<dbReference type="InterPro" id="IPR006366">
    <property type="entry name" value="CobA/CysG_C"/>
</dbReference>
<dbReference type="PIRSF" id="PIRSF036426">
    <property type="entry name" value="Sirohaem_synth"/>
    <property type="match status" value="1"/>
</dbReference>
<dbReference type="GO" id="GO:0019354">
    <property type="term" value="P:siroheme biosynthetic process"/>
    <property type="evidence" value="ECO:0007669"/>
    <property type="project" value="InterPro"/>
</dbReference>
<evidence type="ECO:0000256" key="1">
    <source>
        <dbReference type="ARBA" id="ARBA00005010"/>
    </source>
</evidence>
<evidence type="ECO:0000256" key="7">
    <source>
        <dbReference type="ARBA" id="ARBA00023002"/>
    </source>
</evidence>
<keyword evidence="7" id="KW-0560">Oxidoreductase</keyword>
<dbReference type="Gene3D" id="3.30.160.110">
    <property type="entry name" value="Siroheme synthase, domain 2"/>
    <property type="match status" value="1"/>
</dbReference>
<dbReference type="PANTHER" id="PTHR45790">
    <property type="entry name" value="SIROHEME SYNTHASE-RELATED"/>
    <property type="match status" value="1"/>
</dbReference>
<dbReference type="InterPro" id="IPR014776">
    <property type="entry name" value="4pyrrole_Mease_sub2"/>
</dbReference>
<evidence type="ECO:0000256" key="15">
    <source>
        <dbReference type="RuleBase" id="RU003960"/>
    </source>
</evidence>
<dbReference type="InterPro" id="IPR006367">
    <property type="entry name" value="Sirohaem_synthase_N"/>
</dbReference>
<dbReference type="GO" id="GO:0032259">
    <property type="term" value="P:methylation"/>
    <property type="evidence" value="ECO:0007669"/>
    <property type="project" value="UniProtKB-KW"/>
</dbReference>
<evidence type="ECO:0000256" key="3">
    <source>
        <dbReference type="ARBA" id="ARBA00022573"/>
    </source>
</evidence>
<evidence type="ECO:0000256" key="8">
    <source>
        <dbReference type="ARBA" id="ARBA00023027"/>
    </source>
</evidence>
<gene>
    <name evidence="18" type="primary">cysG</name>
    <name evidence="18" type="ORF">GCM10010994_34800</name>
</gene>
<protein>
    <submittedName>
        <fullName evidence="18">Siroheme synthase</fullName>
    </submittedName>
</protein>
<feature type="domain" description="Tetrapyrrole methylase" evidence="17">
    <location>
        <begin position="245"/>
        <end position="456"/>
    </location>
</feature>
<sequence>MSASTPSSRKPEDRPRERLEPLATLPAFFKLRGRTVLLAGAGAGTAWKAELLSAAGATTHLYAAFPSPELRDVVARPADGPILLHERPWRPADLRGALLAVGDFDEDDEARAFCAAARDAGVPVNCVDRPALCDFQFGSVVNRSPLVVGISTDGAAPVFGQAIRARIETQLPQGFKRWAEAARAWRPAVQARELPFRARRLFWERFTARALANPTLEPSDGERQSLFAGLEPSGDAGPSGRSGSVALIGAGPGDPELLTLKAVRYLQSADVVLFDDLIQRGVLDFARREARLVHVGKRGHKPSCTQEDINGMLVALAGEGLRVVRLKGGDPMIFGRAGEEIAALGAAGIPVEVIPGVTAASGAAASLQVSLTHRDAARRVQFVTSHARNAQLPEDLDWRALADPAATTAVYMGVKTLPEFVARVLAAGLSPATPVAVVERATWPDERILRGRLDTIADVVAAARPRGPCLVLIGEAIGIQPAALPAGHGS</sequence>
<keyword evidence="8" id="KW-0520">NAD</keyword>
<dbReference type="Pfam" id="PF13241">
    <property type="entry name" value="NAD_binding_7"/>
    <property type="match status" value="1"/>
</dbReference>
<feature type="active site" description="Proton donor" evidence="14">
    <location>
        <position position="297"/>
    </location>
</feature>
<evidence type="ECO:0000256" key="5">
    <source>
        <dbReference type="ARBA" id="ARBA00022679"/>
    </source>
</evidence>
<dbReference type="GO" id="GO:0004851">
    <property type="term" value="F:uroporphyrin-III C-methyltransferase activity"/>
    <property type="evidence" value="ECO:0007669"/>
    <property type="project" value="InterPro"/>
</dbReference>
<dbReference type="EMBL" id="BMGG01000006">
    <property type="protein sequence ID" value="GGC73447.1"/>
    <property type="molecule type" value="Genomic_DNA"/>
</dbReference>
<dbReference type="CDD" id="cd11642">
    <property type="entry name" value="SUMT"/>
    <property type="match status" value="1"/>
</dbReference>
<dbReference type="PROSITE" id="PS00839">
    <property type="entry name" value="SUMT_1"/>
    <property type="match status" value="1"/>
</dbReference>
<evidence type="ECO:0000256" key="9">
    <source>
        <dbReference type="ARBA" id="ARBA00023239"/>
    </source>
</evidence>
<dbReference type="NCBIfam" id="NF007922">
    <property type="entry name" value="PRK10637.1"/>
    <property type="match status" value="1"/>
</dbReference>
<comment type="catalytic activity">
    <reaction evidence="13">
        <text>precorrin-2 + NAD(+) = sirohydrochlorin + NADH + 2 H(+)</text>
        <dbReference type="Rhea" id="RHEA:15613"/>
        <dbReference type="ChEBI" id="CHEBI:15378"/>
        <dbReference type="ChEBI" id="CHEBI:57540"/>
        <dbReference type="ChEBI" id="CHEBI:57945"/>
        <dbReference type="ChEBI" id="CHEBI:58351"/>
        <dbReference type="ChEBI" id="CHEBI:58827"/>
        <dbReference type="EC" id="1.3.1.76"/>
    </reaction>
</comment>
<dbReference type="InterPro" id="IPR036291">
    <property type="entry name" value="NAD(P)-bd_dom_sf"/>
</dbReference>
<comment type="similarity">
    <text evidence="2 15">Belongs to the precorrin methyltransferase family.</text>
</comment>
<dbReference type="PROSITE" id="PS00840">
    <property type="entry name" value="SUMT_2"/>
    <property type="match status" value="1"/>
</dbReference>
<dbReference type="GO" id="GO:0009236">
    <property type="term" value="P:cobalamin biosynthetic process"/>
    <property type="evidence" value="ECO:0007669"/>
    <property type="project" value="UniProtKB-KW"/>
</dbReference>
<comment type="pathway">
    <text evidence="1">Porphyrin-containing compound metabolism; siroheme biosynthesis; sirohydrochlorin from precorrin-2: step 1/1.</text>
</comment>
<evidence type="ECO:0000256" key="13">
    <source>
        <dbReference type="ARBA" id="ARBA00047561"/>
    </source>
</evidence>
<keyword evidence="5 15" id="KW-0808">Transferase</keyword>
<evidence type="ECO:0000256" key="12">
    <source>
        <dbReference type="ARBA" id="ARBA00025705"/>
    </source>
</evidence>
<dbReference type="NCBIfam" id="NF004790">
    <property type="entry name" value="PRK06136.1"/>
    <property type="match status" value="1"/>
</dbReference>
<dbReference type="PANTHER" id="PTHR45790:SF3">
    <property type="entry name" value="S-ADENOSYL-L-METHIONINE-DEPENDENT UROPORPHYRINOGEN III METHYLTRANSFERASE, CHLOROPLASTIC"/>
    <property type="match status" value="1"/>
</dbReference>
<proteinExistence type="inferred from homology"/>
<keyword evidence="3" id="KW-0169">Cobalamin biosynthesis</keyword>
<dbReference type="Gene3D" id="3.40.50.720">
    <property type="entry name" value="NAD(P)-binding Rossmann-like Domain"/>
    <property type="match status" value="1"/>
</dbReference>
<reference evidence="18" key="1">
    <citation type="journal article" date="2014" name="Int. J. Syst. Evol. Microbiol.">
        <title>Complete genome sequence of Corynebacterium casei LMG S-19264T (=DSM 44701T), isolated from a smear-ripened cheese.</title>
        <authorList>
            <consortium name="US DOE Joint Genome Institute (JGI-PGF)"/>
            <person name="Walter F."/>
            <person name="Albersmeier A."/>
            <person name="Kalinowski J."/>
            <person name="Ruckert C."/>
        </authorList>
    </citation>
    <scope>NUCLEOTIDE SEQUENCE</scope>
    <source>
        <strain evidence="18">CGMCC 1.12919</strain>
    </source>
</reference>
<dbReference type="Pfam" id="PF00590">
    <property type="entry name" value="TP_methylase"/>
    <property type="match status" value="1"/>
</dbReference>
<dbReference type="GO" id="GO:0051266">
    <property type="term" value="F:sirohydrochlorin ferrochelatase activity"/>
    <property type="evidence" value="ECO:0007669"/>
    <property type="project" value="InterPro"/>
</dbReference>
<evidence type="ECO:0000256" key="2">
    <source>
        <dbReference type="ARBA" id="ARBA00005879"/>
    </source>
</evidence>